<reference evidence="2" key="2">
    <citation type="submission" date="2012-11" db="EMBL/GenBank/DDBJ databases">
        <title>The NIAID Influenza Genome Sequencing Project.</title>
        <authorList>
            <person name="Wentworth D.E."/>
            <person name="Dugan V."/>
            <person name="Halpin R."/>
            <person name="Lin X."/>
            <person name="Bera J."/>
            <person name="Ghedin E."/>
            <person name="Fedorova N."/>
            <person name="Tsitrin T."/>
            <person name="Stockwell T."/>
            <person name="Amedeo P."/>
            <person name="Bishop B."/>
            <person name="Edworthy P."/>
            <person name="Gupta N."/>
            <person name="Katzel D."/>
            <person name="Li K."/>
            <person name="Schobel S."/>
            <person name="Shrivastava S."/>
            <person name="Thovarai V."/>
            <person name="Wang S."/>
            <person name="van Doorn R."/>
            <person name="Mai L.Q."/>
            <person name="Hang N.L."/>
            <person name="Phuong H.V."/>
            <person name="Cuong V.D."/>
            <person name="Thanh L."/>
            <person name="Thach N.C."/>
            <person name="Quyen P.D."/>
            <person name="Bao Y."/>
            <person name="Sanders R."/>
            <person name="Dernovoy D."/>
            <person name="Kiryutin B."/>
            <person name="Lipman D.J."/>
            <person name="Tatusova T."/>
        </authorList>
    </citation>
    <scope>NUCLEOTIDE SEQUENCE</scope>
    <source>
        <strain evidence="2">CLCV-6</strain>
    </source>
</reference>
<sequence>SGQVSKGQPDDAWSPSWLACAVLLEPESGPSRVMKVAFFKAQFLSAEFFSSSKNSLLELGPGLQRKIAGIPPLITGFPYFVFDCQSLWAPMNSLKCFRWGSTSSMTLYQASLLTLGLRSRPHKLCGPKDLAHMVFPVLLSPSNTILMGLKGRAAAPTTFSAAHSSSSSGTSKEEEEKGEITSGGGVKILSKLLFKLNCKTSLGAFSLKILRAAALDPELIASAYASLADCPPLADLPSIWKTPKSMKSPSFSTALTSVELLAPCVSER</sequence>
<accession>K8F868</accession>
<protein>
    <submittedName>
        <fullName evidence="2">Replication initiator protein</fullName>
    </submittedName>
</protein>
<reference evidence="2" key="1">
    <citation type="submission" date="2012-11" db="EMBL/GenBank/DDBJ databases">
        <title>Chilli leaf curl virus B.C.K.V. (Kalyani:West Bengal) isolate.</title>
        <authorList>
            <person name="Adhikary N.K."/>
            <person name="Sur P.P."/>
            <person name="Tarafdar J."/>
        </authorList>
    </citation>
    <scope>NUCLEOTIDE SEQUENCE</scope>
    <source>
        <strain evidence="2">CLCV-6</strain>
    </source>
</reference>
<name>K8F868_9GEMI</name>
<feature type="non-terminal residue" evidence="2">
    <location>
        <position position="268"/>
    </location>
</feature>
<organism evidence="2">
    <name type="scientific">Chilli leaf curl virus</name>
    <dbReference type="NCBI Taxonomy" id="172278"/>
    <lineage>
        <taxon>Viruses</taxon>
        <taxon>Monodnaviria</taxon>
        <taxon>Shotokuvirae</taxon>
        <taxon>Cressdnaviricota</taxon>
        <taxon>Repensiviricetes</taxon>
        <taxon>Geplafuvirales</taxon>
        <taxon>Geminiviridae</taxon>
        <taxon>Begomovirus</taxon>
        <taxon>Begomovirus chillicapsici</taxon>
    </lineage>
</organism>
<feature type="non-terminal residue" evidence="2">
    <location>
        <position position="1"/>
    </location>
</feature>
<evidence type="ECO:0000256" key="1">
    <source>
        <dbReference type="SAM" id="MobiDB-lite"/>
    </source>
</evidence>
<evidence type="ECO:0000313" key="2">
    <source>
        <dbReference type="EMBL" id="CCO56175.1"/>
    </source>
</evidence>
<proteinExistence type="predicted"/>
<dbReference type="EMBL" id="HF548665">
    <property type="protein sequence ID" value="CCO56175.1"/>
    <property type="molecule type" value="Genomic_DNA"/>
</dbReference>
<feature type="region of interest" description="Disordered" evidence="1">
    <location>
        <begin position="160"/>
        <end position="180"/>
    </location>
</feature>
<gene>
    <name evidence="2" type="primary">AV-1</name>
</gene>